<reference evidence="3" key="1">
    <citation type="submission" date="2016-10" db="EMBL/GenBank/DDBJ databases">
        <authorList>
            <person name="Varghese N."/>
        </authorList>
    </citation>
    <scope>NUCLEOTIDE SEQUENCE [LARGE SCALE GENOMIC DNA]</scope>
    <source>
        <strain evidence="3">DSM 17980</strain>
    </source>
</reference>
<evidence type="ECO:0000313" key="3">
    <source>
        <dbReference type="Proteomes" id="UP000183508"/>
    </source>
</evidence>
<dbReference type="RefSeq" id="WP_074948626.1">
    <property type="nucleotide sequence ID" value="NZ_FPBV01000001.1"/>
</dbReference>
<organism evidence="2 3">
    <name type="scientific">Alicyclobacillus macrosporangiidus</name>
    <dbReference type="NCBI Taxonomy" id="392015"/>
    <lineage>
        <taxon>Bacteria</taxon>
        <taxon>Bacillati</taxon>
        <taxon>Bacillota</taxon>
        <taxon>Bacilli</taxon>
        <taxon>Bacillales</taxon>
        <taxon>Alicyclobacillaceae</taxon>
        <taxon>Alicyclobacillus</taxon>
    </lineage>
</organism>
<dbReference type="Proteomes" id="UP000183508">
    <property type="component" value="Unassembled WGS sequence"/>
</dbReference>
<keyword evidence="1" id="KW-0472">Membrane</keyword>
<dbReference type="EMBL" id="FPBV01000001">
    <property type="protein sequence ID" value="SFU33344.1"/>
    <property type="molecule type" value="Genomic_DNA"/>
</dbReference>
<name>A0A1I7FAZ0_9BACL</name>
<dbReference type="OrthoDB" id="2375481at2"/>
<feature type="transmembrane region" description="Helical" evidence="1">
    <location>
        <begin position="15"/>
        <end position="35"/>
    </location>
</feature>
<sequence length="156" mass="17559">MHTTDVKRRKARSQVYLAIAIAVLALMMLGLYAYMRQVAAARAAAHKHSFYEYVVTHHIGQLTDIDTGTGIEPMSYVLTLGHPLPVDQRLSFAVEMARLYALYDHGQSLTIVFADPATKRQQTLAETQYDAQARQLTVLWADDQGSMHTVKQPVNW</sequence>
<dbReference type="AlphaFoldDB" id="A0A1I7FAZ0"/>
<gene>
    <name evidence="2" type="ORF">SAMN05421543_101153</name>
</gene>
<keyword evidence="3" id="KW-1185">Reference proteome</keyword>
<evidence type="ECO:0000313" key="2">
    <source>
        <dbReference type="EMBL" id="SFU33344.1"/>
    </source>
</evidence>
<evidence type="ECO:0000256" key="1">
    <source>
        <dbReference type="SAM" id="Phobius"/>
    </source>
</evidence>
<proteinExistence type="predicted"/>
<keyword evidence="1" id="KW-1133">Transmembrane helix</keyword>
<accession>A0A1I7FAZ0</accession>
<protein>
    <submittedName>
        <fullName evidence="2">Uncharacterized protein</fullName>
    </submittedName>
</protein>
<keyword evidence="1" id="KW-0812">Transmembrane</keyword>